<dbReference type="InterPro" id="IPR011015">
    <property type="entry name" value="LEM/LEM-like_dom_sf"/>
</dbReference>
<dbReference type="AlphaFoldDB" id="A0A267ED54"/>
<feature type="transmembrane region" description="Helical" evidence="2">
    <location>
        <begin position="174"/>
        <end position="194"/>
    </location>
</feature>
<keyword evidence="5" id="KW-1185">Reference proteome</keyword>
<evidence type="ECO:0000256" key="1">
    <source>
        <dbReference type="SAM" id="MobiDB-lite"/>
    </source>
</evidence>
<feature type="region of interest" description="Disordered" evidence="1">
    <location>
        <begin position="52"/>
        <end position="165"/>
    </location>
</feature>
<keyword evidence="2" id="KW-1133">Transmembrane helix</keyword>
<feature type="domain" description="LEM" evidence="3">
    <location>
        <begin position="1"/>
        <end position="47"/>
    </location>
</feature>
<evidence type="ECO:0000256" key="2">
    <source>
        <dbReference type="SAM" id="Phobius"/>
    </source>
</evidence>
<protein>
    <recommendedName>
        <fullName evidence="3">LEM domain-containing protein</fullName>
    </recommendedName>
</protein>
<dbReference type="PROSITE" id="PS50954">
    <property type="entry name" value="LEM"/>
    <property type="match status" value="1"/>
</dbReference>
<dbReference type="SMART" id="SM00540">
    <property type="entry name" value="LEM"/>
    <property type="match status" value="1"/>
</dbReference>
<evidence type="ECO:0000313" key="4">
    <source>
        <dbReference type="EMBL" id="PAA59336.1"/>
    </source>
</evidence>
<accession>A0A267ED54</accession>
<keyword evidence="2" id="KW-0472">Membrane</keyword>
<dbReference type="SUPFAM" id="SSF63451">
    <property type="entry name" value="LEM domain"/>
    <property type="match status" value="1"/>
</dbReference>
<dbReference type="Proteomes" id="UP000215902">
    <property type="component" value="Unassembled WGS sequence"/>
</dbReference>
<dbReference type="InterPro" id="IPR003887">
    <property type="entry name" value="LEM_dom"/>
</dbReference>
<feature type="compositionally biased region" description="Basic and acidic residues" evidence="1">
    <location>
        <begin position="131"/>
        <end position="142"/>
    </location>
</feature>
<organism evidence="4 5">
    <name type="scientific">Macrostomum lignano</name>
    <dbReference type="NCBI Taxonomy" id="282301"/>
    <lineage>
        <taxon>Eukaryota</taxon>
        <taxon>Metazoa</taxon>
        <taxon>Spiralia</taxon>
        <taxon>Lophotrochozoa</taxon>
        <taxon>Platyhelminthes</taxon>
        <taxon>Rhabditophora</taxon>
        <taxon>Macrostomorpha</taxon>
        <taxon>Macrostomida</taxon>
        <taxon>Macrostomidae</taxon>
        <taxon>Macrostomum</taxon>
    </lineage>
</organism>
<name>A0A267ED54_9PLAT</name>
<proteinExistence type="predicted"/>
<comment type="caution">
    <text evidence="4">The sequence shown here is derived from an EMBL/GenBank/DDBJ whole genome shotgun (WGS) entry which is preliminary data.</text>
</comment>
<dbReference type="EMBL" id="NIVC01002275">
    <property type="protein sequence ID" value="PAA59336.1"/>
    <property type="molecule type" value="Genomic_DNA"/>
</dbReference>
<reference evidence="4 5" key="1">
    <citation type="submission" date="2017-06" db="EMBL/GenBank/DDBJ databases">
        <title>A platform for efficient transgenesis in Macrostomum lignano, a flatworm model organism for stem cell research.</title>
        <authorList>
            <person name="Berezikov E."/>
        </authorList>
    </citation>
    <scope>NUCLEOTIDE SEQUENCE [LARGE SCALE GENOMIC DNA]</scope>
    <source>
        <strain evidence="4">DV1</strain>
        <tissue evidence="4">Whole organism</tissue>
    </source>
</reference>
<evidence type="ECO:0000259" key="3">
    <source>
        <dbReference type="PROSITE" id="PS50954"/>
    </source>
</evidence>
<dbReference type="Pfam" id="PF03020">
    <property type="entry name" value="LEM"/>
    <property type="match status" value="1"/>
</dbReference>
<dbReference type="CDD" id="cd12934">
    <property type="entry name" value="LEM"/>
    <property type="match status" value="1"/>
</dbReference>
<feature type="compositionally biased region" description="Low complexity" evidence="1">
    <location>
        <begin position="152"/>
        <end position="165"/>
    </location>
</feature>
<sequence>MDEINQLTDAELRDDLAVHMGDANVPPVTDTTRHLMRRKLYRLRSGQQFVSVCSTDQAEDSESDVSDGDGARRQPVSPDTRDASMFSAAGAAAAAASSPAGRRFDSTPQRPGASPADDGSFGSGGGSVFRETYRRRPLHENDAGTGYYGKVGSPSGARPAPGAAAAPSRFRPSLLNCILALALIGAVAFLLLHFDPLYENPVPEISH</sequence>
<gene>
    <name evidence="4" type="ORF">BOX15_Mlig007042g1</name>
</gene>
<feature type="compositionally biased region" description="Low complexity" evidence="1">
    <location>
        <begin position="83"/>
        <end position="100"/>
    </location>
</feature>
<evidence type="ECO:0000313" key="5">
    <source>
        <dbReference type="Proteomes" id="UP000215902"/>
    </source>
</evidence>
<dbReference type="Gene3D" id="1.10.720.40">
    <property type="match status" value="1"/>
</dbReference>
<keyword evidence="2" id="KW-0812">Transmembrane</keyword>
<feature type="compositionally biased region" description="Acidic residues" evidence="1">
    <location>
        <begin position="57"/>
        <end position="67"/>
    </location>
</feature>